<keyword evidence="1" id="KW-0472">Membrane</keyword>
<feature type="transmembrane region" description="Helical" evidence="1">
    <location>
        <begin position="61"/>
        <end position="80"/>
    </location>
</feature>
<gene>
    <name evidence="2" type="ORF">SAMN05443551_0435</name>
</gene>
<sequence length="293" mass="31274">MNLLWHVRSFIGLGAVFAALSELWFYPVADVAQLAVMVGFYAIAAHLSVLTVAVLGGGGALAWYLAAVLVGVLVEGIPVFELFSALPFSLLWTSIAWHGLVSGLIGVRLYRWALARGAVAFVAMNIVFGAALGIWGAYFWTAEPVGMRYAEQLPWAWGLFFAGHVILPEGRVPRRMAWPVLWMLAGLVAFGFVAGTVVAVGLLAVLLPLLCALTLLAVRGVQSEAPLWPEFRVTQAWAAGLMPLSAFALYTLCANQPWVGEVNWIALVMLAPVSLGLLVLCGGRAVTRGQSGG</sequence>
<dbReference type="AlphaFoldDB" id="A0A1M5M992"/>
<feature type="transmembrane region" description="Helical" evidence="1">
    <location>
        <begin position="119"/>
        <end position="140"/>
    </location>
</feature>
<feature type="transmembrane region" description="Helical" evidence="1">
    <location>
        <begin position="32"/>
        <end position="54"/>
    </location>
</feature>
<protein>
    <submittedName>
        <fullName evidence="2">Uncharacterized protein</fullName>
    </submittedName>
</protein>
<keyword evidence="1" id="KW-1133">Transmembrane helix</keyword>
<accession>A0A1M5M992</accession>
<dbReference type="EMBL" id="FQXC01000001">
    <property type="protein sequence ID" value="SHG73801.1"/>
    <property type="molecule type" value="Genomic_DNA"/>
</dbReference>
<dbReference type="Proteomes" id="UP000184221">
    <property type="component" value="Unassembled WGS sequence"/>
</dbReference>
<feature type="transmembrane region" description="Helical" evidence="1">
    <location>
        <begin position="7"/>
        <end position="26"/>
    </location>
</feature>
<feature type="transmembrane region" description="Helical" evidence="1">
    <location>
        <begin position="264"/>
        <end position="286"/>
    </location>
</feature>
<evidence type="ECO:0000313" key="3">
    <source>
        <dbReference type="Proteomes" id="UP000184221"/>
    </source>
</evidence>
<feature type="transmembrane region" description="Helical" evidence="1">
    <location>
        <begin position="86"/>
        <end position="107"/>
    </location>
</feature>
<dbReference type="RefSeq" id="WP_072775877.1">
    <property type="nucleotide sequence ID" value="NZ_FQXC01000001.1"/>
</dbReference>
<keyword evidence="1" id="KW-0812">Transmembrane</keyword>
<proteinExistence type="predicted"/>
<feature type="transmembrane region" description="Helical" evidence="1">
    <location>
        <begin position="233"/>
        <end position="252"/>
    </location>
</feature>
<evidence type="ECO:0000313" key="2">
    <source>
        <dbReference type="EMBL" id="SHG73801.1"/>
    </source>
</evidence>
<reference evidence="2 3" key="1">
    <citation type="submission" date="2016-11" db="EMBL/GenBank/DDBJ databases">
        <authorList>
            <person name="Jaros S."/>
            <person name="Januszkiewicz K."/>
            <person name="Wedrychowicz H."/>
        </authorList>
    </citation>
    <scope>NUCLEOTIDE SEQUENCE [LARGE SCALE GENOMIC DNA]</scope>
    <source>
        <strain evidence="2 3">DSM 29431</strain>
    </source>
</reference>
<feature type="transmembrane region" description="Helical" evidence="1">
    <location>
        <begin position="200"/>
        <end position="221"/>
    </location>
</feature>
<organism evidence="2 3">
    <name type="scientific">Marivita hallyeonensis</name>
    <dbReference type="NCBI Taxonomy" id="996342"/>
    <lineage>
        <taxon>Bacteria</taxon>
        <taxon>Pseudomonadati</taxon>
        <taxon>Pseudomonadota</taxon>
        <taxon>Alphaproteobacteria</taxon>
        <taxon>Rhodobacterales</taxon>
        <taxon>Roseobacteraceae</taxon>
        <taxon>Marivita</taxon>
    </lineage>
</organism>
<evidence type="ECO:0000256" key="1">
    <source>
        <dbReference type="SAM" id="Phobius"/>
    </source>
</evidence>
<name>A0A1M5M992_9RHOB</name>
<keyword evidence="3" id="KW-1185">Reference proteome</keyword>
<feature type="transmembrane region" description="Helical" evidence="1">
    <location>
        <begin position="152"/>
        <end position="169"/>
    </location>
</feature>
<dbReference type="OrthoDB" id="7877027at2"/>